<dbReference type="Proteomes" id="UP000001941">
    <property type="component" value="Chromosome"/>
</dbReference>
<dbReference type="EMBL" id="CP000254">
    <property type="protein sequence ID" value="ABD42543.1"/>
    <property type="molecule type" value="Genomic_DNA"/>
</dbReference>
<organism evidence="1 2">
    <name type="scientific">Methanospirillum hungatei JF-1 (strain ATCC 27890 / DSM 864 / NBRC 100397 / JF-1)</name>
    <dbReference type="NCBI Taxonomy" id="323259"/>
    <lineage>
        <taxon>Archaea</taxon>
        <taxon>Methanobacteriati</taxon>
        <taxon>Methanobacteriota</taxon>
        <taxon>Stenosarchaea group</taxon>
        <taxon>Methanomicrobia</taxon>
        <taxon>Methanomicrobiales</taxon>
        <taxon>Methanospirillaceae</taxon>
        <taxon>Methanospirillum</taxon>
    </lineage>
</organism>
<evidence type="ECO:0000313" key="1">
    <source>
        <dbReference type="EMBL" id="ABD42543.1"/>
    </source>
</evidence>
<dbReference type="STRING" id="323259.Mhun_2851"/>
<reference evidence="2" key="1">
    <citation type="journal article" date="2016" name="Stand. Genomic Sci.">
        <title>Complete genome sequence of Methanospirillum hungatei type strain JF1.</title>
        <authorList>
            <person name="Gunsalus R.P."/>
            <person name="Cook L.E."/>
            <person name="Crable B."/>
            <person name="Rohlin L."/>
            <person name="McDonald E."/>
            <person name="Mouttaki H."/>
            <person name="Sieber J.R."/>
            <person name="Poweleit N."/>
            <person name="Zhou H."/>
            <person name="Lapidus A.L."/>
            <person name="Daligault H.E."/>
            <person name="Land M."/>
            <person name="Gilna P."/>
            <person name="Ivanova N."/>
            <person name="Kyrpides N."/>
            <person name="Culley D.E."/>
            <person name="McInerney M.J."/>
        </authorList>
    </citation>
    <scope>NUCLEOTIDE SEQUENCE [LARGE SCALE GENOMIC DNA]</scope>
    <source>
        <strain evidence="2">ATCC 27890 / DSM 864 / NBRC 100397 / JF-1</strain>
    </source>
</reference>
<proteinExistence type="predicted"/>
<dbReference type="eggNOG" id="arCOG03445">
    <property type="taxonomic scope" value="Archaea"/>
</dbReference>
<name>Q2FRW1_METHJ</name>
<evidence type="ECO:0000313" key="2">
    <source>
        <dbReference type="Proteomes" id="UP000001941"/>
    </source>
</evidence>
<dbReference type="EnsemblBacteria" id="ABD42543">
    <property type="protein sequence ID" value="ABD42543"/>
    <property type="gene ID" value="Mhun_2851"/>
</dbReference>
<dbReference type="AlphaFoldDB" id="Q2FRW1"/>
<dbReference type="HOGENOM" id="CLU_1357904_0_0_2"/>
<gene>
    <name evidence="1" type="ordered locus">Mhun_2851</name>
</gene>
<protein>
    <submittedName>
        <fullName evidence="1">Uncharacterized protein</fullName>
    </submittedName>
</protein>
<accession>Q2FRW1</accession>
<dbReference type="InParanoid" id="Q2FRW1"/>
<sequence>MEKRMVTPMHPINSAVQALVPMMEECGIAESPVLLTPDYDLPKCAYEKGVPIQVIFGGRSAVFVANEIIKATTKASFMSNAPLKKASQRAAAAGILNAVTGFLCTTRKLHACRQEEHSECRAELATKILNKRIYCYGNMPDARKLAGNLLVNRPEDADVVLVTGDGLIGDDAGILSELSKEKVLYLGPSTVGTAQLLHCEHFCPFGRGNLQTSED</sequence>
<dbReference type="KEGG" id="mhu:Mhun_2851"/>
<keyword evidence="2" id="KW-1185">Reference proteome</keyword>